<evidence type="ECO:0000313" key="2">
    <source>
        <dbReference type="EMBL" id="EYC12545.1"/>
    </source>
</evidence>
<keyword evidence="3" id="KW-1185">Reference proteome</keyword>
<feature type="compositionally biased region" description="Basic and acidic residues" evidence="1">
    <location>
        <begin position="12"/>
        <end position="23"/>
    </location>
</feature>
<sequence length="55" mass="6464">NWIIPPQPCADVDSKTTSDKRSEYASMTYEELQAQLFADVDPPPEKRKKWHEEEQ</sequence>
<feature type="region of interest" description="Disordered" evidence="1">
    <location>
        <begin position="1"/>
        <end position="55"/>
    </location>
</feature>
<evidence type="ECO:0000313" key="3">
    <source>
        <dbReference type="Proteomes" id="UP000024635"/>
    </source>
</evidence>
<proteinExistence type="predicted"/>
<feature type="non-terminal residue" evidence="2">
    <location>
        <position position="55"/>
    </location>
</feature>
<accession>A0A016UBP9</accession>
<reference evidence="3" key="1">
    <citation type="journal article" date="2015" name="Nat. Genet.">
        <title>The genome and transcriptome of the zoonotic hookworm Ancylostoma ceylanicum identify infection-specific gene families.</title>
        <authorList>
            <person name="Schwarz E.M."/>
            <person name="Hu Y."/>
            <person name="Antoshechkin I."/>
            <person name="Miller M.M."/>
            <person name="Sternberg P.W."/>
            <person name="Aroian R.V."/>
        </authorList>
    </citation>
    <scope>NUCLEOTIDE SEQUENCE</scope>
    <source>
        <strain evidence="3">HY135</strain>
    </source>
</reference>
<name>A0A016UBP9_9BILA</name>
<dbReference type="AlphaFoldDB" id="A0A016UBP9"/>
<gene>
    <name evidence="2" type="primary">Acey_s0047.g1542</name>
    <name evidence="2" type="ORF">Y032_0047g1542</name>
</gene>
<evidence type="ECO:0000256" key="1">
    <source>
        <dbReference type="SAM" id="MobiDB-lite"/>
    </source>
</evidence>
<dbReference type="OrthoDB" id="5811369at2759"/>
<dbReference type="EMBL" id="JARK01001383">
    <property type="protein sequence ID" value="EYC12545.1"/>
    <property type="molecule type" value="Genomic_DNA"/>
</dbReference>
<protein>
    <submittedName>
        <fullName evidence="2">Uncharacterized protein</fullName>
    </submittedName>
</protein>
<comment type="caution">
    <text evidence="2">The sequence shown here is derived from an EMBL/GenBank/DDBJ whole genome shotgun (WGS) entry which is preliminary data.</text>
</comment>
<organism evidence="2 3">
    <name type="scientific">Ancylostoma ceylanicum</name>
    <dbReference type="NCBI Taxonomy" id="53326"/>
    <lineage>
        <taxon>Eukaryota</taxon>
        <taxon>Metazoa</taxon>
        <taxon>Ecdysozoa</taxon>
        <taxon>Nematoda</taxon>
        <taxon>Chromadorea</taxon>
        <taxon>Rhabditida</taxon>
        <taxon>Rhabditina</taxon>
        <taxon>Rhabditomorpha</taxon>
        <taxon>Strongyloidea</taxon>
        <taxon>Ancylostomatidae</taxon>
        <taxon>Ancylostomatinae</taxon>
        <taxon>Ancylostoma</taxon>
    </lineage>
</organism>
<dbReference type="Proteomes" id="UP000024635">
    <property type="component" value="Unassembled WGS sequence"/>
</dbReference>